<dbReference type="InParanoid" id="L7JWH8"/>
<organism evidence="1 2">
    <name type="scientific">Trachipleistophora hominis</name>
    <name type="common">Microsporidian parasite</name>
    <dbReference type="NCBI Taxonomy" id="72359"/>
    <lineage>
        <taxon>Eukaryota</taxon>
        <taxon>Fungi</taxon>
        <taxon>Fungi incertae sedis</taxon>
        <taxon>Microsporidia</taxon>
        <taxon>Pleistophoridae</taxon>
        <taxon>Trachipleistophora</taxon>
    </lineage>
</organism>
<reference evidence="1 2" key="1">
    <citation type="journal article" date="2012" name="PLoS Pathog.">
        <title>The genome of the obligate intracellular parasite Trachipleistophora hominis: new insights into microsporidian genome dynamics and reductive evolution.</title>
        <authorList>
            <person name="Heinz E."/>
            <person name="Williams T.A."/>
            <person name="Nakjang S."/>
            <person name="Noel C.J."/>
            <person name="Swan D.C."/>
            <person name="Goldberg A.V."/>
            <person name="Harris S.R."/>
            <person name="Weinmaier T."/>
            <person name="Markert S."/>
            <person name="Becher D."/>
            <person name="Bernhardt J."/>
            <person name="Dagan T."/>
            <person name="Hacker C."/>
            <person name="Lucocq J.M."/>
            <person name="Schweder T."/>
            <person name="Rattei T."/>
            <person name="Hall N."/>
            <person name="Hirt R.P."/>
            <person name="Embley T.M."/>
        </authorList>
    </citation>
    <scope>NUCLEOTIDE SEQUENCE [LARGE SCALE GENOMIC DNA]</scope>
</reference>
<gene>
    <name evidence="1" type="ORF">THOM_1221</name>
</gene>
<dbReference type="VEuPathDB" id="MicrosporidiaDB:THOM_1221"/>
<dbReference type="OrthoDB" id="5278208at2759"/>
<keyword evidence="2" id="KW-1185">Reference proteome</keyword>
<dbReference type="EMBL" id="JH993919">
    <property type="protein sequence ID" value="ELQ75828.1"/>
    <property type="molecule type" value="Genomic_DNA"/>
</dbReference>
<sequence>MLIYILLTYQSQHTLSPISHPNKYLSLTNNVPTFSDCAYPIQLTDHNGILLSNSQLCANGENVTIHCTDKNVTNFKVENTNKYVMLKSDGKCLTIVRMIDRYLPMLDECNFLDSQLFVVGDGSGMCVGEEGRIGEPVIAYGDDRGVRYYEDGGMMIDCDNLDEAMREKYKDRCKVIGKGVGGNMGSNVGSNTGSNMGGSSGAGNNVGGNANINANVNANVNANLSTNLNTGVNNPNGINTSGNGTGNTTVNNASSVTAGQGNATIPITTLNASTPPQNVQPPVPLQQPSYTQLLPVQPTAMVTLSPVTTPSANRPGQIQQNRPNECVSPCVFRIEVDGRGVCICYNSANTYGNTSNINAPGSINPTGGINAPGGINPTGGINAPGSINPTGGINTPATNTTSALPASVNVSQTNGTMPTNPAQSPPFQLPISPSNTNIQSFKIPTIYLDEDTFKSLKMSTPSPSFHTQCCNTMACPCIPIINVYPIINLDVEGLFRRLKDRMKHE</sequence>
<protein>
    <submittedName>
        <fullName evidence="1">Uncharacterized protein</fullName>
    </submittedName>
</protein>
<evidence type="ECO:0000313" key="2">
    <source>
        <dbReference type="Proteomes" id="UP000011185"/>
    </source>
</evidence>
<accession>L7JWH8</accession>
<dbReference type="AlphaFoldDB" id="L7JWH8"/>
<dbReference type="OMA" id="MACPCIP"/>
<name>L7JWH8_TRAHO</name>
<proteinExistence type="predicted"/>
<dbReference type="STRING" id="72359.L7JWH8"/>
<dbReference type="HOGENOM" id="CLU_539900_0_0_1"/>
<evidence type="ECO:0000313" key="1">
    <source>
        <dbReference type="EMBL" id="ELQ75828.1"/>
    </source>
</evidence>
<dbReference type="Proteomes" id="UP000011185">
    <property type="component" value="Unassembled WGS sequence"/>
</dbReference>